<keyword evidence="3" id="KW-1185">Reference proteome</keyword>
<dbReference type="Pfam" id="PF13673">
    <property type="entry name" value="Acetyltransf_10"/>
    <property type="match status" value="1"/>
</dbReference>
<protein>
    <submittedName>
        <fullName evidence="2">ElaA protein</fullName>
    </submittedName>
</protein>
<dbReference type="SUPFAM" id="SSF55729">
    <property type="entry name" value="Acyl-CoA N-acyltransferases (Nat)"/>
    <property type="match status" value="1"/>
</dbReference>
<dbReference type="InterPro" id="IPR016181">
    <property type="entry name" value="Acyl_CoA_acyltransferase"/>
</dbReference>
<proteinExistence type="predicted"/>
<dbReference type="CDD" id="cd04301">
    <property type="entry name" value="NAT_SF"/>
    <property type="match status" value="1"/>
</dbReference>
<gene>
    <name evidence="2" type="ORF">A5866_001660</name>
</gene>
<dbReference type="Gene3D" id="3.40.630.30">
    <property type="match status" value="1"/>
</dbReference>
<reference evidence="3" key="1">
    <citation type="submission" date="2017-05" db="EMBL/GenBank/DDBJ databases">
        <title>The Genome Sequence of EEnterococcus faecalis 9F2_4866.</title>
        <authorList>
            <consortium name="The Broad Institute Genomics Platform"/>
            <consortium name="The Broad Institute Genomic Center for Infectious Diseases"/>
            <person name="Earl A."/>
            <person name="Manson A."/>
            <person name="Schwartman J."/>
            <person name="Gilmore M."/>
            <person name="Abouelleil A."/>
            <person name="Cao P."/>
            <person name="Chapman S."/>
            <person name="Cusick C."/>
            <person name="Shea T."/>
            <person name="Young S."/>
            <person name="Neafsey D."/>
            <person name="Nusbaum C."/>
            <person name="Birren B."/>
        </authorList>
    </citation>
    <scope>NUCLEOTIDE SEQUENCE [LARGE SCALE GENOMIC DNA]</scope>
    <source>
        <strain evidence="3">12C11_DIV0727</strain>
    </source>
</reference>
<sequence length="148" mass="17409">MWKIKKLDDLSVPEFYAILKLRIDTFVVAQNRIYHELDEIDKEALHIFFISEQKNEVLAYARVFDKEDHISFGRIVTSEKVRGQGYGAKIVEKIMALCDKKWSNIPIEIEAQEQVVKFYEKFGFKKVGHPFIFAGSPHVEMRYTYDKS</sequence>
<dbReference type="InterPro" id="IPR000182">
    <property type="entry name" value="GNAT_dom"/>
</dbReference>
<dbReference type="PROSITE" id="PS51186">
    <property type="entry name" value="GNAT"/>
    <property type="match status" value="1"/>
</dbReference>
<dbReference type="PANTHER" id="PTHR13355">
    <property type="entry name" value="GLUCOSAMINE 6-PHOSPHATE N-ACETYLTRANSFERASE"/>
    <property type="match status" value="1"/>
</dbReference>
<accession>A0ABZ2T5E3</accession>
<evidence type="ECO:0000313" key="3">
    <source>
        <dbReference type="Proteomes" id="UP000195080"/>
    </source>
</evidence>
<dbReference type="RefSeq" id="WP_086278471.1">
    <property type="nucleotide sequence ID" value="NZ_CP147248.1"/>
</dbReference>
<dbReference type="InterPro" id="IPR039143">
    <property type="entry name" value="GNPNAT1-like"/>
</dbReference>
<dbReference type="EMBL" id="CP147248">
    <property type="protein sequence ID" value="WYJ86576.1"/>
    <property type="molecule type" value="Genomic_DNA"/>
</dbReference>
<evidence type="ECO:0000313" key="2">
    <source>
        <dbReference type="EMBL" id="WYJ86576.1"/>
    </source>
</evidence>
<name>A0ABZ2T5E3_9ENTE</name>
<feature type="domain" description="N-acetyltransferase" evidence="1">
    <location>
        <begin position="5"/>
        <end position="146"/>
    </location>
</feature>
<dbReference type="PANTHER" id="PTHR13355:SF11">
    <property type="entry name" value="GLUCOSAMINE 6-PHOSPHATE N-ACETYLTRANSFERASE"/>
    <property type="match status" value="1"/>
</dbReference>
<dbReference type="Proteomes" id="UP000195080">
    <property type="component" value="Chromosome"/>
</dbReference>
<organism evidence="2 3">
    <name type="scientific">Candidatus Enterococcus lemimoniae</name>
    <dbReference type="NCBI Taxonomy" id="1834167"/>
    <lineage>
        <taxon>Bacteria</taxon>
        <taxon>Bacillati</taxon>
        <taxon>Bacillota</taxon>
        <taxon>Bacilli</taxon>
        <taxon>Lactobacillales</taxon>
        <taxon>Enterococcaceae</taxon>
        <taxon>Enterococcus</taxon>
    </lineage>
</organism>
<evidence type="ECO:0000259" key="1">
    <source>
        <dbReference type="PROSITE" id="PS51186"/>
    </source>
</evidence>